<dbReference type="InterPro" id="IPR041457">
    <property type="entry name" value="CxC2_KDZ-assoc"/>
</dbReference>
<gene>
    <name evidence="2" type="ORF">L210DRAFT_3409235</name>
</gene>
<evidence type="ECO:0000313" key="3">
    <source>
        <dbReference type="Proteomes" id="UP001194468"/>
    </source>
</evidence>
<protein>
    <recommendedName>
        <fullName evidence="1">CxC2-like cysteine cluster KDZ transposase-associated domain-containing protein</fullName>
    </recommendedName>
</protein>
<dbReference type="Pfam" id="PF18803">
    <property type="entry name" value="CxC2"/>
    <property type="match status" value="1"/>
</dbReference>
<sequence>LQTSNSYLLEWLSRKTEFLDALLDMEAPPKPRQCSSCGGDGIYRCSDCFGQPLFCTLCTRNKHRMLPFHRISQWTGSFFEDSSLNLAGFQVHLGHEGKSCPSRAPNKPDLNELPGIDTTGIHYLTINYCRCPDSPPAYMQLFRNKLFPATLDQPRTAFTFHVLDDFIRDNLECGTSGSNYFSKLRRITSNIFPHLVPNRYRELLRVSRIWRLLKLLKWKGFGHRNREPKQGELALFCPSCPQPGINCNPTDEEVSRCLHLRS</sequence>
<feature type="domain" description="CxC2-like cysteine cluster KDZ transposase-associated" evidence="1">
    <location>
        <begin position="85"/>
        <end position="190"/>
    </location>
</feature>
<proteinExistence type="predicted"/>
<comment type="caution">
    <text evidence="2">The sequence shown here is derived from an EMBL/GenBank/DDBJ whole genome shotgun (WGS) entry which is preliminary data.</text>
</comment>
<feature type="non-terminal residue" evidence="2">
    <location>
        <position position="1"/>
    </location>
</feature>
<evidence type="ECO:0000259" key="1">
    <source>
        <dbReference type="Pfam" id="PF18803"/>
    </source>
</evidence>
<evidence type="ECO:0000313" key="2">
    <source>
        <dbReference type="EMBL" id="KAF8435366.1"/>
    </source>
</evidence>
<reference evidence="2" key="1">
    <citation type="submission" date="2019-10" db="EMBL/GenBank/DDBJ databases">
        <authorList>
            <consortium name="DOE Joint Genome Institute"/>
            <person name="Kuo A."/>
            <person name="Miyauchi S."/>
            <person name="Kiss E."/>
            <person name="Drula E."/>
            <person name="Kohler A."/>
            <person name="Sanchez-Garcia M."/>
            <person name="Andreopoulos B."/>
            <person name="Barry K.W."/>
            <person name="Bonito G."/>
            <person name="Buee M."/>
            <person name="Carver A."/>
            <person name="Chen C."/>
            <person name="Cichocki N."/>
            <person name="Clum A."/>
            <person name="Culley D."/>
            <person name="Crous P.W."/>
            <person name="Fauchery L."/>
            <person name="Girlanda M."/>
            <person name="Hayes R."/>
            <person name="Keri Z."/>
            <person name="LaButti K."/>
            <person name="Lipzen A."/>
            <person name="Lombard V."/>
            <person name="Magnuson J."/>
            <person name="Maillard F."/>
            <person name="Morin E."/>
            <person name="Murat C."/>
            <person name="Nolan M."/>
            <person name="Ohm R."/>
            <person name="Pangilinan J."/>
            <person name="Pereira M."/>
            <person name="Perotto S."/>
            <person name="Peter M."/>
            <person name="Riley R."/>
            <person name="Sitrit Y."/>
            <person name="Stielow B."/>
            <person name="Szollosi G."/>
            <person name="Zifcakova L."/>
            <person name="Stursova M."/>
            <person name="Spatafora J.W."/>
            <person name="Tedersoo L."/>
            <person name="Vaario L.-M."/>
            <person name="Yamada A."/>
            <person name="Yan M."/>
            <person name="Wang P."/>
            <person name="Xu J."/>
            <person name="Bruns T."/>
            <person name="Baldrian P."/>
            <person name="Vilgalys R."/>
            <person name="Henrissat B."/>
            <person name="Grigoriev I.V."/>
            <person name="Hibbett D."/>
            <person name="Nagy L.G."/>
            <person name="Martin F.M."/>
        </authorList>
    </citation>
    <scope>NUCLEOTIDE SEQUENCE</scope>
    <source>
        <strain evidence="2">BED1</strain>
    </source>
</reference>
<dbReference type="AlphaFoldDB" id="A0AAD4GBI5"/>
<dbReference type="EMBL" id="WHUW01000025">
    <property type="protein sequence ID" value="KAF8435366.1"/>
    <property type="molecule type" value="Genomic_DNA"/>
</dbReference>
<organism evidence="2 3">
    <name type="scientific">Boletus edulis BED1</name>
    <dbReference type="NCBI Taxonomy" id="1328754"/>
    <lineage>
        <taxon>Eukaryota</taxon>
        <taxon>Fungi</taxon>
        <taxon>Dikarya</taxon>
        <taxon>Basidiomycota</taxon>
        <taxon>Agaricomycotina</taxon>
        <taxon>Agaricomycetes</taxon>
        <taxon>Agaricomycetidae</taxon>
        <taxon>Boletales</taxon>
        <taxon>Boletineae</taxon>
        <taxon>Boletaceae</taxon>
        <taxon>Boletoideae</taxon>
        <taxon>Boletus</taxon>
    </lineage>
</organism>
<name>A0AAD4GBI5_BOLED</name>
<accession>A0AAD4GBI5</accession>
<reference evidence="2" key="2">
    <citation type="journal article" date="2020" name="Nat. Commun.">
        <title>Large-scale genome sequencing of mycorrhizal fungi provides insights into the early evolution of symbiotic traits.</title>
        <authorList>
            <person name="Miyauchi S."/>
            <person name="Kiss E."/>
            <person name="Kuo A."/>
            <person name="Drula E."/>
            <person name="Kohler A."/>
            <person name="Sanchez-Garcia M."/>
            <person name="Morin E."/>
            <person name="Andreopoulos B."/>
            <person name="Barry K.W."/>
            <person name="Bonito G."/>
            <person name="Buee M."/>
            <person name="Carver A."/>
            <person name="Chen C."/>
            <person name="Cichocki N."/>
            <person name="Clum A."/>
            <person name="Culley D."/>
            <person name="Crous P.W."/>
            <person name="Fauchery L."/>
            <person name="Girlanda M."/>
            <person name="Hayes R.D."/>
            <person name="Keri Z."/>
            <person name="LaButti K."/>
            <person name="Lipzen A."/>
            <person name="Lombard V."/>
            <person name="Magnuson J."/>
            <person name="Maillard F."/>
            <person name="Murat C."/>
            <person name="Nolan M."/>
            <person name="Ohm R.A."/>
            <person name="Pangilinan J."/>
            <person name="Pereira M.F."/>
            <person name="Perotto S."/>
            <person name="Peter M."/>
            <person name="Pfister S."/>
            <person name="Riley R."/>
            <person name="Sitrit Y."/>
            <person name="Stielow J.B."/>
            <person name="Szollosi G."/>
            <person name="Zifcakova L."/>
            <person name="Stursova M."/>
            <person name="Spatafora J.W."/>
            <person name="Tedersoo L."/>
            <person name="Vaario L.M."/>
            <person name="Yamada A."/>
            <person name="Yan M."/>
            <person name="Wang P."/>
            <person name="Xu J."/>
            <person name="Bruns T."/>
            <person name="Baldrian P."/>
            <person name="Vilgalys R."/>
            <person name="Dunand C."/>
            <person name="Henrissat B."/>
            <person name="Grigoriev I.V."/>
            <person name="Hibbett D."/>
            <person name="Nagy L.G."/>
            <person name="Martin F.M."/>
        </authorList>
    </citation>
    <scope>NUCLEOTIDE SEQUENCE</scope>
    <source>
        <strain evidence="2">BED1</strain>
    </source>
</reference>
<dbReference type="Proteomes" id="UP001194468">
    <property type="component" value="Unassembled WGS sequence"/>
</dbReference>
<keyword evidence="3" id="KW-1185">Reference proteome</keyword>